<name>A0A4R3N7V9_9GAMM</name>
<proteinExistence type="predicted"/>
<dbReference type="EMBL" id="SMAO01000001">
    <property type="protein sequence ID" value="TCT24236.1"/>
    <property type="molecule type" value="Genomic_DNA"/>
</dbReference>
<dbReference type="RefSeq" id="WP_132975469.1">
    <property type="nucleotide sequence ID" value="NZ_SMAO01000001.1"/>
</dbReference>
<dbReference type="PROSITE" id="PS51257">
    <property type="entry name" value="PROKAR_LIPOPROTEIN"/>
    <property type="match status" value="1"/>
</dbReference>
<protein>
    <recommendedName>
        <fullName evidence="3">Lipoprotein</fullName>
    </recommendedName>
</protein>
<accession>A0A4R3N7V9</accession>
<dbReference type="OrthoDB" id="5767052at2"/>
<keyword evidence="2" id="KW-1185">Reference proteome</keyword>
<dbReference type="AlphaFoldDB" id="A0A4R3N7V9"/>
<comment type="caution">
    <text evidence="1">The sequence shown here is derived from an EMBL/GenBank/DDBJ whole genome shotgun (WGS) entry which is preliminary data.</text>
</comment>
<gene>
    <name evidence="1" type="ORF">EDC35_101557</name>
</gene>
<evidence type="ECO:0008006" key="3">
    <source>
        <dbReference type="Google" id="ProtNLM"/>
    </source>
</evidence>
<sequence>MNRLTNLLRWHLMLLATLLILVGCSRVTIAYNTADFFIGQYARDYLKLTDEQLARWEPRLKAELARHRAEELPYLAAFFDQTLKASRAGFDDDNMTCLTGAFRDLYRRQARFAVTLSAPLLAGMTPRQIDTLERRFRDEAAEDRADLAARDWNAELRKRARRYVKAIEDWTGPLNASQRSLVAEITGRMPDSEAAVVAYRTRQREALIAQLRRSASEAEIRSFMTAWLVDFSDLPPELDRAGVAIGAQISELFIRLGASFDERQRQRFDKRLRQLRDDLMQLQKQPRMAPLSC</sequence>
<dbReference type="Pfam" id="PF19795">
    <property type="entry name" value="DUF6279"/>
    <property type="match status" value="1"/>
</dbReference>
<organism evidence="1 2">
    <name type="scientific">Thiobaca trueperi</name>
    <dbReference type="NCBI Taxonomy" id="127458"/>
    <lineage>
        <taxon>Bacteria</taxon>
        <taxon>Pseudomonadati</taxon>
        <taxon>Pseudomonadota</taxon>
        <taxon>Gammaproteobacteria</taxon>
        <taxon>Chromatiales</taxon>
        <taxon>Chromatiaceae</taxon>
        <taxon>Thiobaca</taxon>
    </lineage>
</organism>
<evidence type="ECO:0000313" key="2">
    <source>
        <dbReference type="Proteomes" id="UP000295717"/>
    </source>
</evidence>
<reference evidence="1 2" key="1">
    <citation type="submission" date="2019-03" db="EMBL/GenBank/DDBJ databases">
        <title>Genomic Encyclopedia of Type Strains, Phase IV (KMG-IV): sequencing the most valuable type-strain genomes for metagenomic binning, comparative biology and taxonomic classification.</title>
        <authorList>
            <person name="Goeker M."/>
        </authorList>
    </citation>
    <scope>NUCLEOTIDE SEQUENCE [LARGE SCALE GENOMIC DNA]</scope>
    <source>
        <strain evidence="1 2">DSM 13587</strain>
    </source>
</reference>
<evidence type="ECO:0000313" key="1">
    <source>
        <dbReference type="EMBL" id="TCT24236.1"/>
    </source>
</evidence>
<dbReference type="Proteomes" id="UP000295717">
    <property type="component" value="Unassembled WGS sequence"/>
</dbReference>